<name>A0A284RWJ6_ARMOS</name>
<proteinExistence type="predicted"/>
<evidence type="ECO:0000313" key="2">
    <source>
        <dbReference type="Proteomes" id="UP000219338"/>
    </source>
</evidence>
<organism evidence="1 2">
    <name type="scientific">Armillaria ostoyae</name>
    <name type="common">Armillaria root rot fungus</name>
    <dbReference type="NCBI Taxonomy" id="47428"/>
    <lineage>
        <taxon>Eukaryota</taxon>
        <taxon>Fungi</taxon>
        <taxon>Dikarya</taxon>
        <taxon>Basidiomycota</taxon>
        <taxon>Agaricomycotina</taxon>
        <taxon>Agaricomycetes</taxon>
        <taxon>Agaricomycetidae</taxon>
        <taxon>Agaricales</taxon>
        <taxon>Marasmiineae</taxon>
        <taxon>Physalacriaceae</taxon>
        <taxon>Armillaria</taxon>
    </lineage>
</organism>
<dbReference type="OrthoDB" id="10536733at2759"/>
<protein>
    <submittedName>
        <fullName evidence="1">Uncharacterized protein</fullName>
    </submittedName>
</protein>
<evidence type="ECO:0000313" key="1">
    <source>
        <dbReference type="EMBL" id="SJL13115.1"/>
    </source>
</evidence>
<sequence>MYDFDCIGNPSQVYARGNPSKRSAFSVLWQITIEEVLPVEIRRQAQKIPCSRRSDTYDFCGFLRQKFLPACLENCRCAMSAIWILGGILRKGGVSAISFYQELTALTWSLVKRKRRLRTPQAACVPVSPFYRKHKDSDAFSVLDGSELLQETRSEELRICQGISRNHLSVESSPLARASSLNMVYTYVLAVAGFV</sequence>
<reference evidence="2" key="1">
    <citation type="journal article" date="2017" name="Nat. Ecol. Evol.">
        <title>Genome expansion and lineage-specific genetic innovations in the forest pathogenic fungi Armillaria.</title>
        <authorList>
            <person name="Sipos G."/>
            <person name="Prasanna A.N."/>
            <person name="Walter M.C."/>
            <person name="O'Connor E."/>
            <person name="Balint B."/>
            <person name="Krizsan K."/>
            <person name="Kiss B."/>
            <person name="Hess J."/>
            <person name="Varga T."/>
            <person name="Slot J."/>
            <person name="Riley R."/>
            <person name="Boka B."/>
            <person name="Rigling D."/>
            <person name="Barry K."/>
            <person name="Lee J."/>
            <person name="Mihaltcheva S."/>
            <person name="LaButti K."/>
            <person name="Lipzen A."/>
            <person name="Waldron R."/>
            <person name="Moloney N.M."/>
            <person name="Sperisen C."/>
            <person name="Kredics L."/>
            <person name="Vagvoelgyi C."/>
            <person name="Patrignani A."/>
            <person name="Fitzpatrick D."/>
            <person name="Nagy I."/>
            <person name="Doyle S."/>
            <person name="Anderson J.B."/>
            <person name="Grigoriev I.V."/>
            <person name="Gueldener U."/>
            <person name="Muensterkoetter M."/>
            <person name="Nagy L.G."/>
        </authorList>
    </citation>
    <scope>NUCLEOTIDE SEQUENCE [LARGE SCALE GENOMIC DNA]</scope>
    <source>
        <strain evidence="2">C18/9</strain>
    </source>
</reference>
<dbReference type="AlphaFoldDB" id="A0A284RWJ6"/>
<dbReference type="Proteomes" id="UP000219338">
    <property type="component" value="Unassembled WGS sequence"/>
</dbReference>
<accession>A0A284RWJ6</accession>
<dbReference type="EMBL" id="FUEG01000019">
    <property type="protein sequence ID" value="SJL13115.1"/>
    <property type="molecule type" value="Genomic_DNA"/>
</dbReference>
<gene>
    <name evidence="1" type="ORF">ARMOST_16552</name>
</gene>
<keyword evidence="2" id="KW-1185">Reference proteome</keyword>